<protein>
    <submittedName>
        <fullName evidence="3">Serine/arginine-rich splicing factor SR45a-like</fullName>
    </submittedName>
</protein>
<gene>
    <name evidence="3" type="primary">LOC105129082</name>
</gene>
<name>A0AAJ6XSK5_POPEU</name>
<feature type="compositionally biased region" description="Basic residues" evidence="1">
    <location>
        <begin position="19"/>
        <end position="32"/>
    </location>
</feature>
<evidence type="ECO:0000313" key="2">
    <source>
        <dbReference type="Proteomes" id="UP000694918"/>
    </source>
</evidence>
<dbReference type="Proteomes" id="UP000694918">
    <property type="component" value="Unplaced"/>
</dbReference>
<dbReference type="GeneID" id="105129082"/>
<proteinExistence type="predicted"/>
<reference evidence="3" key="1">
    <citation type="submission" date="2025-08" db="UniProtKB">
        <authorList>
            <consortium name="RefSeq"/>
        </authorList>
    </citation>
    <scope>IDENTIFICATION</scope>
</reference>
<feature type="region of interest" description="Disordered" evidence="1">
    <location>
        <begin position="1"/>
        <end position="43"/>
    </location>
</feature>
<organism evidence="2 3">
    <name type="scientific">Populus euphratica</name>
    <name type="common">Euphrates poplar</name>
    <dbReference type="NCBI Taxonomy" id="75702"/>
    <lineage>
        <taxon>Eukaryota</taxon>
        <taxon>Viridiplantae</taxon>
        <taxon>Streptophyta</taxon>
        <taxon>Embryophyta</taxon>
        <taxon>Tracheophyta</taxon>
        <taxon>Spermatophyta</taxon>
        <taxon>Magnoliopsida</taxon>
        <taxon>eudicotyledons</taxon>
        <taxon>Gunneridae</taxon>
        <taxon>Pentapetalae</taxon>
        <taxon>rosids</taxon>
        <taxon>fabids</taxon>
        <taxon>Malpighiales</taxon>
        <taxon>Salicaceae</taxon>
        <taxon>Saliceae</taxon>
        <taxon>Populus</taxon>
    </lineage>
</organism>
<dbReference type="AlphaFoldDB" id="A0AAJ6XSK5"/>
<accession>A0AAJ6XSK5</accession>
<sequence length="97" mass="10834">MTILRSVSPRNSGSPDRGRRSRSLSRPRRSRSRSINGAGVASNPGDNLYITGLSTVITSSDLEKYFNWIKREGSSYISGFGKEILNSGWLWILKILM</sequence>
<evidence type="ECO:0000313" key="3">
    <source>
        <dbReference type="RefSeq" id="XP_011029319.1"/>
    </source>
</evidence>
<dbReference type="RefSeq" id="XP_011029319.1">
    <property type="nucleotide sequence ID" value="XM_011031017.1"/>
</dbReference>
<keyword evidence="2" id="KW-1185">Reference proteome</keyword>
<dbReference type="KEGG" id="peu:105129082"/>
<evidence type="ECO:0000256" key="1">
    <source>
        <dbReference type="SAM" id="MobiDB-lite"/>
    </source>
</evidence>